<evidence type="ECO:0000313" key="10">
    <source>
        <dbReference type="EMBL" id="RSU16587.1"/>
    </source>
</evidence>
<feature type="transmembrane region" description="Helical" evidence="8">
    <location>
        <begin position="58"/>
        <end position="78"/>
    </location>
</feature>
<feature type="transmembrane region" description="Helical" evidence="8">
    <location>
        <begin position="419"/>
        <end position="439"/>
    </location>
</feature>
<dbReference type="InterPro" id="IPR050171">
    <property type="entry name" value="MFS_Transporters"/>
</dbReference>
<feature type="transmembrane region" description="Helical" evidence="8">
    <location>
        <begin position="283"/>
        <end position="305"/>
    </location>
</feature>
<dbReference type="InterPro" id="IPR020846">
    <property type="entry name" value="MFS_dom"/>
</dbReference>
<comment type="similarity">
    <text evidence="2">Belongs to the major facilitator superfamily. Proton-dependent oligopeptide transporter (POT/PTR) (TC 2.A.17) family.</text>
</comment>
<dbReference type="OrthoDB" id="9772725at2"/>
<dbReference type="RefSeq" id="WP_126791939.1">
    <property type="nucleotide sequence ID" value="NZ_CP060720.1"/>
</dbReference>
<dbReference type="GO" id="GO:0015833">
    <property type="term" value="P:peptide transport"/>
    <property type="evidence" value="ECO:0007669"/>
    <property type="project" value="InterPro"/>
</dbReference>
<sequence>MNDVATQPSKKRPASFYFCSLSFTFERMAYYSAKWLLYYFLITAAVNGGLGISKGEAAILQANLVAYTYLAPVFGGFIADRFIGARYLIPLGAFIMAIGYYVGSIGTSPGMMNLMVFLVAVGTGFFKGNLSAITGQLFDDKDELDAAFSTQYSFVNIGSLIGTTIIPILVYKTFASNETFGFSQGFLFASIICFVCGVWFIIGWRFLGDAGKRPFKEGKVEEKKDTVKEPLTKLEKKRVLAIILVSFFSVIFWLFWYMSYLSVYDYMDKFTNTQMGSIKFETAWFDSLNGLWCIALGPILAILWMKLSARPQGDMSLFKKLGIGLLFLGSSYLMLIAAEFQRGVGAGEEAKASLIWIILFSILLSLGEMFFSPLGNSFITKYAPKRILSVMMGVWIIASFLAGKGYGYMYAFVLKFDMMQAYVGIPIVLIIAAALLFIFNNKFTSLVEGNEDDHAEEAN</sequence>
<comment type="caution">
    <text evidence="10">The sequence shown here is derived from an EMBL/GenBank/DDBJ whole genome shotgun (WGS) entry which is preliminary data.</text>
</comment>
<dbReference type="AlphaFoldDB" id="A0A430B8M4"/>
<evidence type="ECO:0000256" key="3">
    <source>
        <dbReference type="ARBA" id="ARBA00022448"/>
    </source>
</evidence>
<dbReference type="InterPro" id="IPR036259">
    <property type="entry name" value="MFS_trans_sf"/>
</dbReference>
<dbReference type="InterPro" id="IPR005279">
    <property type="entry name" value="Dipep/tripep_permease"/>
</dbReference>
<evidence type="ECO:0000256" key="4">
    <source>
        <dbReference type="ARBA" id="ARBA00022475"/>
    </source>
</evidence>
<feature type="transmembrane region" description="Helical" evidence="8">
    <location>
        <begin position="35"/>
        <end position="52"/>
    </location>
</feature>
<evidence type="ECO:0000256" key="5">
    <source>
        <dbReference type="ARBA" id="ARBA00022692"/>
    </source>
</evidence>
<dbReference type="InterPro" id="IPR011701">
    <property type="entry name" value="MFS"/>
</dbReference>
<keyword evidence="4" id="KW-1003">Cell membrane</keyword>
<evidence type="ECO:0000256" key="8">
    <source>
        <dbReference type="SAM" id="Phobius"/>
    </source>
</evidence>
<keyword evidence="11" id="KW-1185">Reference proteome</keyword>
<dbReference type="Proteomes" id="UP000288028">
    <property type="component" value="Unassembled WGS sequence"/>
</dbReference>
<dbReference type="EMBL" id="NGKB01000002">
    <property type="protein sequence ID" value="RSU16587.1"/>
    <property type="molecule type" value="Genomic_DNA"/>
</dbReference>
<evidence type="ECO:0000256" key="1">
    <source>
        <dbReference type="ARBA" id="ARBA00004651"/>
    </source>
</evidence>
<evidence type="ECO:0000259" key="9">
    <source>
        <dbReference type="PROSITE" id="PS50850"/>
    </source>
</evidence>
<feature type="domain" description="Major facilitator superfamily (MFS) profile" evidence="9">
    <location>
        <begin position="15"/>
        <end position="444"/>
    </location>
</feature>
<name>A0A430B8M4_9ENTE</name>
<dbReference type="PANTHER" id="PTHR23517">
    <property type="entry name" value="RESISTANCE PROTEIN MDTM, PUTATIVE-RELATED-RELATED"/>
    <property type="match status" value="1"/>
</dbReference>
<feature type="transmembrane region" description="Helical" evidence="8">
    <location>
        <begin position="387"/>
        <end position="407"/>
    </location>
</feature>
<dbReference type="PROSITE" id="PS50850">
    <property type="entry name" value="MFS"/>
    <property type="match status" value="1"/>
</dbReference>
<keyword evidence="7 8" id="KW-0472">Membrane</keyword>
<keyword evidence="6 8" id="KW-1133">Transmembrane helix</keyword>
<accession>A0A430B8M4</accession>
<dbReference type="CDD" id="cd17346">
    <property type="entry name" value="MFS_DtpA_like"/>
    <property type="match status" value="1"/>
</dbReference>
<comment type="subcellular location">
    <subcellularLocation>
        <location evidence="1">Cell membrane</location>
        <topology evidence="1">Multi-pass membrane protein</topology>
    </subcellularLocation>
</comment>
<evidence type="ECO:0000256" key="7">
    <source>
        <dbReference type="ARBA" id="ARBA00023136"/>
    </source>
</evidence>
<dbReference type="GO" id="GO:0005886">
    <property type="term" value="C:plasma membrane"/>
    <property type="evidence" value="ECO:0007669"/>
    <property type="project" value="UniProtKB-SubCell"/>
</dbReference>
<dbReference type="SUPFAM" id="SSF103473">
    <property type="entry name" value="MFS general substrate transporter"/>
    <property type="match status" value="1"/>
</dbReference>
<feature type="transmembrane region" description="Helical" evidence="8">
    <location>
        <begin position="154"/>
        <end position="174"/>
    </location>
</feature>
<dbReference type="Gene3D" id="1.20.1250.20">
    <property type="entry name" value="MFS general substrate transporter like domains"/>
    <property type="match status" value="2"/>
</dbReference>
<feature type="transmembrane region" description="Helical" evidence="8">
    <location>
        <begin position="353"/>
        <end position="375"/>
    </location>
</feature>
<keyword evidence="3" id="KW-0813">Transport</keyword>
<dbReference type="GO" id="GO:1904680">
    <property type="term" value="F:peptide transmembrane transporter activity"/>
    <property type="evidence" value="ECO:0007669"/>
    <property type="project" value="InterPro"/>
</dbReference>
<feature type="transmembrane region" description="Helical" evidence="8">
    <location>
        <begin position="239"/>
        <end position="263"/>
    </location>
</feature>
<feature type="transmembrane region" description="Helical" evidence="8">
    <location>
        <begin position="114"/>
        <end position="133"/>
    </location>
</feature>
<feature type="transmembrane region" description="Helical" evidence="8">
    <location>
        <begin position="317"/>
        <end position="338"/>
    </location>
</feature>
<dbReference type="PANTHER" id="PTHR23517:SF15">
    <property type="entry name" value="PROTON-DEPENDENT OLIGOPEPTIDE FAMILY TRANSPORT PROTEIN"/>
    <property type="match status" value="1"/>
</dbReference>
<evidence type="ECO:0000256" key="6">
    <source>
        <dbReference type="ARBA" id="ARBA00022989"/>
    </source>
</evidence>
<feature type="transmembrane region" description="Helical" evidence="8">
    <location>
        <begin position="85"/>
        <end position="102"/>
    </location>
</feature>
<dbReference type="GeneID" id="95580310"/>
<feature type="transmembrane region" description="Helical" evidence="8">
    <location>
        <begin position="186"/>
        <end position="207"/>
    </location>
</feature>
<evidence type="ECO:0000256" key="2">
    <source>
        <dbReference type="ARBA" id="ARBA00005982"/>
    </source>
</evidence>
<organism evidence="10 11">
    <name type="scientific">Vagococcus carniphilus</name>
    <dbReference type="NCBI Taxonomy" id="218144"/>
    <lineage>
        <taxon>Bacteria</taxon>
        <taxon>Bacillati</taxon>
        <taxon>Bacillota</taxon>
        <taxon>Bacilli</taxon>
        <taxon>Lactobacillales</taxon>
        <taxon>Enterococcaceae</taxon>
        <taxon>Vagococcus</taxon>
    </lineage>
</organism>
<reference evidence="10 11" key="1">
    <citation type="submission" date="2017-05" db="EMBL/GenBank/DDBJ databases">
        <title>Vagococcus spp. assemblies.</title>
        <authorList>
            <person name="Gulvik C.A."/>
        </authorList>
    </citation>
    <scope>NUCLEOTIDE SEQUENCE [LARGE SCALE GENOMIC DNA]</scope>
    <source>
        <strain evidence="10 11">SS1714</strain>
    </source>
</reference>
<evidence type="ECO:0000313" key="11">
    <source>
        <dbReference type="Proteomes" id="UP000288028"/>
    </source>
</evidence>
<protein>
    <submittedName>
        <fullName evidence="10">MFS transporter</fullName>
    </submittedName>
</protein>
<proteinExistence type="inferred from homology"/>
<dbReference type="Pfam" id="PF07690">
    <property type="entry name" value="MFS_1"/>
    <property type="match status" value="1"/>
</dbReference>
<keyword evidence="5 8" id="KW-0812">Transmembrane</keyword>
<gene>
    <name evidence="10" type="ORF">CBF28_03405</name>
</gene>